<accession>A0A699ZL68</accession>
<dbReference type="EMBL" id="BLLF01002177">
    <property type="protein sequence ID" value="GFH23031.1"/>
    <property type="molecule type" value="Genomic_DNA"/>
</dbReference>
<dbReference type="AlphaFoldDB" id="A0A699ZL68"/>
<sequence length="124" mass="14510">MLRRLEVEEWDKERMKHFYYGSYGLGPWYFDMEERLHNPFFIGARAWNGPIEGWVNKNRVYNDIAPEEVQFNAQAFKMIEDAAGVKLSRQQRMRIAASEALRPSDLLTSRAGLLDGIVNKEELD</sequence>
<comment type="caution">
    <text evidence="1">The sequence shown here is derived from an EMBL/GenBank/DDBJ whole genome shotgun (WGS) entry which is preliminary data.</text>
</comment>
<protein>
    <submittedName>
        <fullName evidence="1">Uncharacterized protein</fullName>
    </submittedName>
</protein>
<evidence type="ECO:0000313" key="1">
    <source>
        <dbReference type="EMBL" id="GFH23031.1"/>
    </source>
</evidence>
<name>A0A699ZL68_HAELA</name>
<gene>
    <name evidence="1" type="ORF">HaLaN_20579</name>
</gene>
<proteinExistence type="predicted"/>
<organism evidence="1 2">
    <name type="scientific">Haematococcus lacustris</name>
    <name type="common">Green alga</name>
    <name type="synonym">Haematococcus pluvialis</name>
    <dbReference type="NCBI Taxonomy" id="44745"/>
    <lineage>
        <taxon>Eukaryota</taxon>
        <taxon>Viridiplantae</taxon>
        <taxon>Chlorophyta</taxon>
        <taxon>core chlorophytes</taxon>
        <taxon>Chlorophyceae</taxon>
        <taxon>CS clade</taxon>
        <taxon>Chlamydomonadales</taxon>
        <taxon>Haematococcaceae</taxon>
        <taxon>Haematococcus</taxon>
    </lineage>
</organism>
<evidence type="ECO:0000313" key="2">
    <source>
        <dbReference type="Proteomes" id="UP000485058"/>
    </source>
</evidence>
<dbReference type="Proteomes" id="UP000485058">
    <property type="component" value="Unassembled WGS sequence"/>
</dbReference>
<keyword evidence="2" id="KW-1185">Reference proteome</keyword>
<reference evidence="1 2" key="1">
    <citation type="submission" date="2020-02" db="EMBL/GenBank/DDBJ databases">
        <title>Draft genome sequence of Haematococcus lacustris strain NIES-144.</title>
        <authorList>
            <person name="Morimoto D."/>
            <person name="Nakagawa S."/>
            <person name="Yoshida T."/>
            <person name="Sawayama S."/>
        </authorList>
    </citation>
    <scope>NUCLEOTIDE SEQUENCE [LARGE SCALE GENOMIC DNA]</scope>
    <source>
        <strain evidence="1 2">NIES-144</strain>
    </source>
</reference>